<keyword evidence="2" id="KW-0732">Signal</keyword>
<name>A0ABS7EYY9_9PROT</name>
<sequence>MSRIAALPFPGLVLAAAMAVAACAPAAPAPPVSVSGLVQPTPRGPGAAPGGERVSRDALVEACRREAERVVLYRDRGQQMRTDEGESRVGVQANIPTLRAETDRLAQQFERDRMVEECVRRHGGEDGPGPQAGAAPSAAGAAPAAPAPAPASRRPRRSGS</sequence>
<feature type="region of interest" description="Disordered" evidence="1">
    <location>
        <begin position="119"/>
        <end position="160"/>
    </location>
</feature>
<gene>
    <name evidence="3" type="ORF">K1J50_03760</name>
</gene>
<protein>
    <submittedName>
        <fullName evidence="3">Uncharacterized protein</fullName>
    </submittedName>
</protein>
<feature type="chain" id="PRO_5047291659" evidence="2">
    <location>
        <begin position="27"/>
        <end position="160"/>
    </location>
</feature>
<dbReference type="PROSITE" id="PS51257">
    <property type="entry name" value="PROKAR_LIPOPROTEIN"/>
    <property type="match status" value="1"/>
</dbReference>
<feature type="compositionally biased region" description="Low complexity" evidence="1">
    <location>
        <begin position="128"/>
        <end position="144"/>
    </location>
</feature>
<evidence type="ECO:0000313" key="3">
    <source>
        <dbReference type="EMBL" id="MBW8268595.1"/>
    </source>
</evidence>
<comment type="caution">
    <text evidence="3">The sequence shown here is derived from an EMBL/GenBank/DDBJ whole genome shotgun (WGS) entry which is preliminary data.</text>
</comment>
<dbReference type="EMBL" id="JAHZUY010000005">
    <property type="protein sequence ID" value="MBW8268595.1"/>
    <property type="molecule type" value="Genomic_DNA"/>
</dbReference>
<evidence type="ECO:0000313" key="4">
    <source>
        <dbReference type="Proteomes" id="UP001519924"/>
    </source>
</evidence>
<keyword evidence="4" id="KW-1185">Reference proteome</keyword>
<accession>A0ABS7EYY9</accession>
<feature type="signal peptide" evidence="2">
    <location>
        <begin position="1"/>
        <end position="26"/>
    </location>
</feature>
<reference evidence="3 4" key="1">
    <citation type="submission" date="2021-08" db="EMBL/GenBank/DDBJ databases">
        <title>Caldovatus sediminis gen. nov., sp. nov., a moderately thermophilic bacterium isolated from a hot spring.</title>
        <authorList>
            <person name="Hu C.-J."/>
            <person name="Li W.-J."/>
            <person name="Xian W.-D."/>
        </authorList>
    </citation>
    <scope>NUCLEOTIDE SEQUENCE [LARGE SCALE GENOMIC DNA]</scope>
    <source>
        <strain evidence="3 4">SYSU G05006</strain>
    </source>
</reference>
<proteinExistence type="predicted"/>
<dbReference type="Proteomes" id="UP001519924">
    <property type="component" value="Unassembled WGS sequence"/>
</dbReference>
<dbReference type="RefSeq" id="WP_220116100.1">
    <property type="nucleotide sequence ID" value="NZ_JAHZUY010000005.1"/>
</dbReference>
<organism evidence="3 4">
    <name type="scientific">Caldovatus aquaticus</name>
    <dbReference type="NCBI Taxonomy" id="2865671"/>
    <lineage>
        <taxon>Bacteria</taxon>
        <taxon>Pseudomonadati</taxon>
        <taxon>Pseudomonadota</taxon>
        <taxon>Alphaproteobacteria</taxon>
        <taxon>Acetobacterales</taxon>
        <taxon>Roseomonadaceae</taxon>
        <taxon>Caldovatus</taxon>
    </lineage>
</organism>
<evidence type="ECO:0000256" key="2">
    <source>
        <dbReference type="SAM" id="SignalP"/>
    </source>
</evidence>
<evidence type="ECO:0000256" key="1">
    <source>
        <dbReference type="SAM" id="MobiDB-lite"/>
    </source>
</evidence>